<dbReference type="GO" id="GO:0004519">
    <property type="term" value="F:endonuclease activity"/>
    <property type="evidence" value="ECO:0007669"/>
    <property type="project" value="UniProtKB-KW"/>
</dbReference>
<dbReference type="CDD" id="cd00085">
    <property type="entry name" value="HNHc"/>
    <property type="match status" value="1"/>
</dbReference>
<dbReference type="EMBL" id="CP093442">
    <property type="protein sequence ID" value="UOF00992.1"/>
    <property type="molecule type" value="Genomic_DNA"/>
</dbReference>
<keyword evidence="2" id="KW-0378">Hydrolase</keyword>
<feature type="domain" description="HNH nuclease" evidence="1">
    <location>
        <begin position="283"/>
        <end position="340"/>
    </location>
</feature>
<keyword evidence="3" id="KW-1185">Reference proteome</keyword>
<proteinExistence type="predicted"/>
<gene>
    <name evidence="2" type="ORF">MNR06_14920</name>
</gene>
<dbReference type="Gene3D" id="1.10.30.50">
    <property type="match status" value="1"/>
</dbReference>
<dbReference type="InterPro" id="IPR003615">
    <property type="entry name" value="HNH_nuc"/>
</dbReference>
<dbReference type="RefSeq" id="WP_243537210.1">
    <property type="nucleotide sequence ID" value="NZ_CP093442.1"/>
</dbReference>
<evidence type="ECO:0000313" key="3">
    <source>
        <dbReference type="Proteomes" id="UP000830116"/>
    </source>
</evidence>
<dbReference type="InterPro" id="IPR002711">
    <property type="entry name" value="HNH"/>
</dbReference>
<reference evidence="2" key="1">
    <citation type="submission" date="2022-03" db="EMBL/GenBank/DDBJ databases">
        <title>Genome Identification and Characterization of new species Bdellovibrio reynosense LBG001 sp. nov. from a Mexico soil sample.</title>
        <authorList>
            <person name="Camilli A."/>
            <person name="Ajao Y."/>
            <person name="Guo X."/>
        </authorList>
    </citation>
    <scope>NUCLEOTIDE SEQUENCE</scope>
    <source>
        <strain evidence="2">LBG001</strain>
    </source>
</reference>
<protein>
    <submittedName>
        <fullName evidence="2">HNH endonuclease</fullName>
    </submittedName>
</protein>
<evidence type="ECO:0000313" key="2">
    <source>
        <dbReference type="EMBL" id="UOF00992.1"/>
    </source>
</evidence>
<name>A0ABY4CAS5_9BACT</name>
<keyword evidence="2" id="KW-0540">Nuclease</keyword>
<dbReference type="Pfam" id="PF01844">
    <property type="entry name" value="HNH"/>
    <property type="match status" value="1"/>
</dbReference>
<keyword evidence="2" id="KW-0255">Endonuclease</keyword>
<evidence type="ECO:0000259" key="1">
    <source>
        <dbReference type="SMART" id="SM00507"/>
    </source>
</evidence>
<dbReference type="SMART" id="SM00507">
    <property type="entry name" value="HNHc"/>
    <property type="match status" value="1"/>
</dbReference>
<organism evidence="2 3">
    <name type="scientific">Bdellovibrio reynosensis</name>
    <dbReference type="NCBI Taxonomy" id="2835041"/>
    <lineage>
        <taxon>Bacteria</taxon>
        <taxon>Pseudomonadati</taxon>
        <taxon>Bdellovibrionota</taxon>
        <taxon>Bdellovibrionia</taxon>
        <taxon>Bdellovibrionales</taxon>
        <taxon>Pseudobdellovibrionaceae</taxon>
        <taxon>Bdellovibrio</taxon>
    </lineage>
</organism>
<accession>A0ABY4CAS5</accession>
<sequence>MNPLSHLSNNELEARLKDLVQKERKLLHVILEHIREVDSRKLYLGKAYSSIYEYLTKELHYSGSAAMRRLEAARLLRDVPQVAERIQEGSLNLSQIGELSRAIKEKEKISGEKVMSFQKHELIEMVSGKTTQETQHELSRKLNLPIKEIDSRRVQKDESVRLELTLSKEQYEKLMQCKDLAAHMLLQGNGSVSIPEVIEFLANQYLDDKFKKPKEISKTNLVPQAELIIDGEQNEQSKLIASNKTSQSIVRAAAAKSSKAQTHSKSAILTTDAVVERKSVTPKMRRLIFERDRCCQYVDLKTGKKCGSSFALQVDHRSSKWAGGGNSLQNLQLLCSQHNRGKYRAEIGVRFK</sequence>
<dbReference type="Proteomes" id="UP000830116">
    <property type="component" value="Chromosome"/>
</dbReference>